<keyword evidence="13" id="KW-1185">Reference proteome</keyword>
<evidence type="ECO:0000256" key="8">
    <source>
        <dbReference type="SAM" id="MobiDB-lite"/>
    </source>
</evidence>
<feature type="transmembrane region" description="Helical" evidence="9">
    <location>
        <begin position="985"/>
        <end position="1006"/>
    </location>
</feature>
<dbReference type="GO" id="GO:0016020">
    <property type="term" value="C:membrane"/>
    <property type="evidence" value="ECO:0007669"/>
    <property type="project" value="UniProtKB-SubCell"/>
</dbReference>
<keyword evidence="6 9" id="KW-1133">Transmembrane helix</keyword>
<dbReference type="Proteomes" id="UP000051952">
    <property type="component" value="Unassembled WGS sequence"/>
</dbReference>
<evidence type="ECO:0000313" key="12">
    <source>
        <dbReference type="EMBL" id="CUG89279.1"/>
    </source>
</evidence>
<feature type="transmembrane region" description="Helical" evidence="9">
    <location>
        <begin position="1616"/>
        <end position="1636"/>
    </location>
</feature>
<evidence type="ECO:0000256" key="4">
    <source>
        <dbReference type="ARBA" id="ARBA00022741"/>
    </source>
</evidence>
<dbReference type="SMART" id="SM00382">
    <property type="entry name" value="AAA"/>
    <property type="match status" value="1"/>
</dbReference>
<dbReference type="InterPro" id="IPR050352">
    <property type="entry name" value="ABCG_transporters"/>
</dbReference>
<dbReference type="EMBL" id="CYKH01001717">
    <property type="protein sequence ID" value="CUG89279.1"/>
    <property type="molecule type" value="Genomic_DNA"/>
</dbReference>
<name>A0A0S4JGH5_BODSA</name>
<feature type="transmembrane region" description="Helical" evidence="9">
    <location>
        <begin position="1676"/>
        <end position="1695"/>
    </location>
</feature>
<dbReference type="InterPro" id="IPR027417">
    <property type="entry name" value="P-loop_NTPase"/>
</dbReference>
<reference evidence="13" key="1">
    <citation type="submission" date="2015-09" db="EMBL/GenBank/DDBJ databases">
        <authorList>
            <consortium name="Pathogen Informatics"/>
        </authorList>
    </citation>
    <scope>NUCLEOTIDE SEQUENCE [LARGE SCALE GENOMIC DNA]</scope>
    <source>
        <strain evidence="13">Lake Konstanz</strain>
    </source>
</reference>
<gene>
    <name evidence="12" type="ORF">BSAL_20235</name>
</gene>
<feature type="transmembrane region" description="Helical" evidence="9">
    <location>
        <begin position="1510"/>
        <end position="1531"/>
    </location>
</feature>
<feature type="domain" description="ABC transporter" evidence="11">
    <location>
        <begin position="1166"/>
        <end position="1410"/>
    </location>
</feature>
<feature type="signal peptide" evidence="10">
    <location>
        <begin position="1"/>
        <end position="25"/>
    </location>
</feature>
<dbReference type="OrthoDB" id="66620at2759"/>
<dbReference type="Pfam" id="PF00005">
    <property type="entry name" value="ABC_tran"/>
    <property type="match status" value="1"/>
</dbReference>
<feature type="transmembrane region" description="Helical" evidence="9">
    <location>
        <begin position="1648"/>
        <end position="1669"/>
    </location>
</feature>
<dbReference type="PANTHER" id="PTHR48041">
    <property type="entry name" value="ABC TRANSPORTER G FAMILY MEMBER 28"/>
    <property type="match status" value="1"/>
</dbReference>
<evidence type="ECO:0000313" key="13">
    <source>
        <dbReference type="Proteomes" id="UP000051952"/>
    </source>
</evidence>
<protein>
    <submittedName>
        <fullName evidence="12">ABC transporter, putative</fullName>
    </submittedName>
</protein>
<evidence type="ECO:0000256" key="6">
    <source>
        <dbReference type="ARBA" id="ARBA00022989"/>
    </source>
</evidence>
<keyword evidence="4" id="KW-0547">Nucleotide-binding</keyword>
<dbReference type="InterPro" id="IPR017871">
    <property type="entry name" value="ABC_transporter-like_CS"/>
</dbReference>
<keyword evidence="7 9" id="KW-0472">Membrane</keyword>
<evidence type="ECO:0000256" key="2">
    <source>
        <dbReference type="ARBA" id="ARBA00022448"/>
    </source>
</evidence>
<organism evidence="12 13">
    <name type="scientific">Bodo saltans</name>
    <name type="common">Flagellated protozoan</name>
    <dbReference type="NCBI Taxonomy" id="75058"/>
    <lineage>
        <taxon>Eukaryota</taxon>
        <taxon>Discoba</taxon>
        <taxon>Euglenozoa</taxon>
        <taxon>Kinetoplastea</taxon>
        <taxon>Metakinetoplastina</taxon>
        <taxon>Eubodonida</taxon>
        <taxon>Bodonidae</taxon>
        <taxon>Bodo</taxon>
    </lineage>
</organism>
<feature type="chain" id="PRO_5006622457" evidence="10">
    <location>
        <begin position="26"/>
        <end position="1786"/>
    </location>
</feature>
<dbReference type="SUPFAM" id="SSF52540">
    <property type="entry name" value="P-loop containing nucleoside triphosphate hydrolases"/>
    <property type="match status" value="1"/>
</dbReference>
<proteinExistence type="predicted"/>
<evidence type="ECO:0000259" key="11">
    <source>
        <dbReference type="PROSITE" id="PS50893"/>
    </source>
</evidence>
<feature type="region of interest" description="Disordered" evidence="8">
    <location>
        <begin position="1091"/>
        <end position="1139"/>
    </location>
</feature>
<sequence>MTDLSSLFLCVATVVLFSSSPFTSAQFLPFNFTNWTIPFPHSLVCADATNDNSTSTTSYALPSLSWCHSDNPYILSDFLSRNSTDLTTRSGGGVNDSFQLHIQCGGVPVEAGNTAFVNYSSTDSALATVYSSCEAIQAIDAGTAGTLNLNATVKNLTNYIVFADLNGQLLFVYFNNNTMSNNLKINVPNINNFATTNVQYIPSPSDNSTTTTTATTQDDDIIVQNMVLFVTNQTQAALLMVKGLDGALSLPCTIFNYDQYESSLVDLKLIAAEFYPRRANSTADIFSAAWVAALNYSKMLKYWDNASVPWWAPSVYYYEFNGVPTTQHTAVEFISVCPPKTPMGVQLYVTIFALSPVTFHTIHNIASNISLMLMHSAQGITINRVSYSGPNITNGNGIGTTIFKRNIPLFVDWCKNRTVFNPDKNVTESTPRAKNTIFCVPDDETVIDRVELTSPDTYSDIGVYTKDIWVIIALRNRTHSYLYVMSLTEFIFVPDTNSTFDNPLGLPDTYGTSAFPCHFDTQVYFYDNETRTYRCQVRVTATYAMPAYGNVTDLLARIIVPRSATTTGQQTTNNGGTNDNIGPGIMTDHALIFASQGDTVSVFAMYSGAVNDSNYFGLVFQPYNEVSFLGNVSNIYVSENGMHMLTAVDRHAWELESQTRYTEICERLAKDPHDPFLQSYAAGCASAPAQSVNINAFTQYASYCSFNMYCPSLDQLEVAMPPDRYYADRPAVSKICPKGYFCAAGQKIECPQGFYCDEDGLMAPKRCPLPFNSNSTCAQGGLVEPQMCPLGVICAIPHIPGLPVPPGFKTPAPPHLRTNFEECLSGEWCALGAQAPLVNSTIFTNTTFLCPGNTYCSDSSTIEPVPCECDDNAENATDSIITANGTVLHCEGRTLYCPAGSKDVELCPMGFYCTAPNVSVACIPTQFCAPGTFAPKLCTAGFYCPTPNVSIICPSGNYCPEGSVLPLSCNFLTVCPEGSASESRSLLTVFVLITVTAVVLIGFCLFNRYERHRRMQAAEVSLLSKEAREFITQGGLDEEDFLAEVVVGFSASNRGGVGSSVTSRRGGGNSGGNSAQNSVVKDNRQAAVNDAPPVLPQQQGGKAAGSSLLMGSQQQHGSSNNTQAYGSVGPTAKQQRSESDVSLPMLSSIAAADIGIPTSRFQTPALRFEGMGLRLEVGEAKGKVVLDNVTGTIPPGSFVAVMGPSGSGKSTFMHTLAGKAFYGTRLGKVYVNEDEVDLNRFSKIVGFVKQDDIMLREMTVFETMLFNAQARYDPLGTERPEAITNAMVAALDLNHVRDINIGDEKKRGISGGQRKRVNIGMEMVALPAILFLDEPTSGLDSSSSMSVCGSLRDMASVGVTVIAVIHQPRYEIFNMFHKVLLLAKGGKLVYYGAPEDALRYFEDYIGIKCPPHVNPPDFFMDVISGEVNEAGLSIDDMVLKWQEFHAAQAEEGSGVSSRPASSTRLSINAPPSLVPGLKLAEQAKKKEIAGFWKQLQLFTKRSFVQLSRDLVWFFTDLMLVFVSGFFLGLVFSTSVYQPPLPEQIVNRSMSAFGNSPPPMLSEFFARPVDDPIISIASLTCMAVGMTGVTAALRVFGNEQIVYWREASAGMSTTAYFLAKNLTHLLFIFISPMMYLAPFRTFVATRASILAYYRVLVLIQFATTGLGYLISIVVPGALAQLGGVVAVLVFAMFGGSRPTLVEIKQMFVLLQAMPYASYIRWGQEALYLEEITMWNDIQGVNINPSLALFDYHLDDYKHCMMLTFVFGVFFRVLALVGMHALNRDQKR</sequence>
<feature type="transmembrane region" description="Helical" evidence="9">
    <location>
        <begin position="1572"/>
        <end position="1595"/>
    </location>
</feature>
<dbReference type="VEuPathDB" id="TriTrypDB:BSAL_20235"/>
<comment type="subcellular location">
    <subcellularLocation>
        <location evidence="1">Membrane</location>
        <topology evidence="1">Multi-pass membrane protein</topology>
    </subcellularLocation>
</comment>
<evidence type="ECO:0000256" key="7">
    <source>
        <dbReference type="ARBA" id="ARBA00023136"/>
    </source>
</evidence>
<dbReference type="Gene3D" id="3.40.50.300">
    <property type="entry name" value="P-loop containing nucleotide triphosphate hydrolases"/>
    <property type="match status" value="1"/>
</dbReference>
<dbReference type="GO" id="GO:0005524">
    <property type="term" value="F:ATP binding"/>
    <property type="evidence" value="ECO:0007669"/>
    <property type="project" value="UniProtKB-KW"/>
</dbReference>
<dbReference type="Pfam" id="PF19055">
    <property type="entry name" value="ABC2_membrane_7"/>
    <property type="match status" value="2"/>
</dbReference>
<evidence type="ECO:0000256" key="1">
    <source>
        <dbReference type="ARBA" id="ARBA00004141"/>
    </source>
</evidence>
<dbReference type="InterPro" id="IPR003593">
    <property type="entry name" value="AAA+_ATPase"/>
</dbReference>
<dbReference type="GO" id="GO:0016887">
    <property type="term" value="F:ATP hydrolysis activity"/>
    <property type="evidence" value="ECO:0007669"/>
    <property type="project" value="InterPro"/>
</dbReference>
<dbReference type="FunFam" id="3.40.50.300:FF:000367">
    <property type="entry name" value="ABC transporter G family member 24"/>
    <property type="match status" value="1"/>
</dbReference>
<keyword evidence="2" id="KW-0813">Transport</keyword>
<evidence type="ECO:0000256" key="10">
    <source>
        <dbReference type="SAM" id="SignalP"/>
    </source>
</evidence>
<keyword evidence="5" id="KW-0067">ATP-binding</keyword>
<evidence type="ECO:0000256" key="9">
    <source>
        <dbReference type="SAM" id="Phobius"/>
    </source>
</evidence>
<evidence type="ECO:0000256" key="5">
    <source>
        <dbReference type="ARBA" id="ARBA00022840"/>
    </source>
</evidence>
<dbReference type="GO" id="GO:0140359">
    <property type="term" value="F:ABC-type transporter activity"/>
    <property type="evidence" value="ECO:0007669"/>
    <property type="project" value="InterPro"/>
</dbReference>
<dbReference type="PROSITE" id="PS50893">
    <property type="entry name" value="ABC_TRANSPORTER_2"/>
    <property type="match status" value="1"/>
</dbReference>
<dbReference type="PANTHER" id="PTHR48041:SF91">
    <property type="entry name" value="ABC TRANSPORTER G FAMILY MEMBER 28"/>
    <property type="match status" value="1"/>
</dbReference>
<evidence type="ECO:0000256" key="3">
    <source>
        <dbReference type="ARBA" id="ARBA00022692"/>
    </source>
</evidence>
<dbReference type="InterPro" id="IPR003439">
    <property type="entry name" value="ABC_transporter-like_ATP-bd"/>
</dbReference>
<keyword evidence="3 9" id="KW-0812">Transmembrane</keyword>
<dbReference type="CDD" id="cd03213">
    <property type="entry name" value="ABCG_EPDR"/>
    <property type="match status" value="1"/>
</dbReference>
<feature type="transmembrane region" description="Helical" evidence="9">
    <location>
        <begin position="1759"/>
        <end position="1780"/>
    </location>
</feature>
<dbReference type="SMART" id="SM01411">
    <property type="entry name" value="Ephrin_rec_like"/>
    <property type="match status" value="2"/>
</dbReference>
<dbReference type="InterPro" id="IPR043926">
    <property type="entry name" value="ABCG_dom"/>
</dbReference>
<accession>A0A0S4JGH5</accession>
<keyword evidence="10" id="KW-0732">Signal</keyword>
<feature type="region of interest" description="Disordered" evidence="8">
    <location>
        <begin position="1056"/>
        <end position="1078"/>
    </location>
</feature>
<dbReference type="PROSITE" id="PS00211">
    <property type="entry name" value="ABC_TRANSPORTER_1"/>
    <property type="match status" value="1"/>
</dbReference>
<feature type="compositionally biased region" description="Polar residues" evidence="8">
    <location>
        <begin position="1109"/>
        <end position="1125"/>
    </location>
</feature>